<dbReference type="PANTHER" id="PTHR46124">
    <property type="entry name" value="D-AMINOACYL-TRNA DEACYLASE"/>
    <property type="match status" value="1"/>
</dbReference>
<sequence length="260" mass="29172">MTAQLQLFDSHCHLDFPQFAGKIDALLHKAEESGICGILIPGVKREGWRVIRQITARHRICHTALGLHPMFIDSHQESHLHDLEMALSVGPLAAVGEIGLDYYKSDSNRDEQRKYFQAQIDIAKTARLPILLHVRKAHDEVLQMLRNSHFNLGGICHAFNGSEYQAEKYIELGFKLGFGGAMTFPRAAKLRKLAATLPLESIVLETDAPDMLPITCKMPFNTPLHIFDNFRSLVELRQQSGVLIAKQTTANVLSVLKLDK</sequence>
<proteinExistence type="inferred from homology"/>
<dbReference type="EMBL" id="JBEVCJ010000001">
    <property type="protein sequence ID" value="MET1253507.1"/>
    <property type="molecule type" value="Genomic_DNA"/>
</dbReference>
<dbReference type="InterPro" id="IPR032466">
    <property type="entry name" value="Metal_Hydrolase"/>
</dbReference>
<dbReference type="PROSITE" id="PS01137">
    <property type="entry name" value="TATD_1"/>
    <property type="match status" value="1"/>
</dbReference>
<evidence type="ECO:0000256" key="2">
    <source>
        <dbReference type="ARBA" id="ARBA00022801"/>
    </source>
</evidence>
<dbReference type="Gene3D" id="3.20.20.140">
    <property type="entry name" value="Metal-dependent hydrolases"/>
    <property type="match status" value="1"/>
</dbReference>
<dbReference type="PANTHER" id="PTHR46124:SF3">
    <property type="entry name" value="HYDROLASE"/>
    <property type="match status" value="1"/>
</dbReference>
<gene>
    <name evidence="3" type="ORF">ABVT43_00045</name>
</gene>
<dbReference type="SUPFAM" id="SSF51556">
    <property type="entry name" value="Metallo-dependent hydrolases"/>
    <property type="match status" value="1"/>
</dbReference>
<accession>A0ABV2BPJ2</accession>
<comment type="similarity">
    <text evidence="1">Belongs to the metallo-dependent hydrolases superfamily. TatD-type hydrolase family.</text>
</comment>
<dbReference type="PIRSF" id="PIRSF005902">
    <property type="entry name" value="DNase_TatD"/>
    <property type="match status" value="1"/>
</dbReference>
<comment type="caution">
    <text evidence="3">The sequence shown here is derived from an EMBL/GenBank/DDBJ whole genome shotgun (WGS) entry which is preliminary data.</text>
</comment>
<organism evidence="3 4">
    <name type="scientific">Aliikangiella maris</name>
    <dbReference type="NCBI Taxonomy" id="3162458"/>
    <lineage>
        <taxon>Bacteria</taxon>
        <taxon>Pseudomonadati</taxon>
        <taxon>Pseudomonadota</taxon>
        <taxon>Gammaproteobacteria</taxon>
        <taxon>Oceanospirillales</taxon>
        <taxon>Pleioneaceae</taxon>
        <taxon>Aliikangiella</taxon>
    </lineage>
</organism>
<evidence type="ECO:0000256" key="1">
    <source>
        <dbReference type="ARBA" id="ARBA00009275"/>
    </source>
</evidence>
<evidence type="ECO:0000313" key="4">
    <source>
        <dbReference type="Proteomes" id="UP001548189"/>
    </source>
</evidence>
<dbReference type="CDD" id="cd01310">
    <property type="entry name" value="TatD_DNAse"/>
    <property type="match status" value="1"/>
</dbReference>
<keyword evidence="2 3" id="KW-0378">Hydrolase</keyword>
<dbReference type="PROSITE" id="PS01090">
    <property type="entry name" value="TATD_2"/>
    <property type="match status" value="1"/>
</dbReference>
<evidence type="ECO:0000313" key="3">
    <source>
        <dbReference type="EMBL" id="MET1253507.1"/>
    </source>
</evidence>
<dbReference type="PROSITE" id="PS01091">
    <property type="entry name" value="TATD_3"/>
    <property type="match status" value="1"/>
</dbReference>
<keyword evidence="4" id="KW-1185">Reference proteome</keyword>
<name>A0ABV2BPJ2_9GAMM</name>
<dbReference type="Pfam" id="PF01026">
    <property type="entry name" value="TatD_DNase"/>
    <property type="match status" value="1"/>
</dbReference>
<dbReference type="InterPro" id="IPR018228">
    <property type="entry name" value="DNase_TatD-rel_CS"/>
</dbReference>
<dbReference type="GO" id="GO:0016787">
    <property type="term" value="F:hydrolase activity"/>
    <property type="evidence" value="ECO:0007669"/>
    <property type="project" value="UniProtKB-KW"/>
</dbReference>
<reference evidence="3 4" key="1">
    <citation type="submission" date="2024-06" db="EMBL/GenBank/DDBJ databases">
        <authorList>
            <person name="Li F."/>
        </authorList>
    </citation>
    <scope>NUCLEOTIDE SEQUENCE [LARGE SCALE GENOMIC DNA]</scope>
    <source>
        <strain evidence="3 4">GXAS 311</strain>
    </source>
</reference>
<protein>
    <submittedName>
        <fullName evidence="3">TatD family hydrolase</fullName>
    </submittedName>
</protein>
<dbReference type="RefSeq" id="WP_353873046.1">
    <property type="nucleotide sequence ID" value="NZ_JBEVCJ010000001.1"/>
</dbReference>
<dbReference type="Proteomes" id="UP001548189">
    <property type="component" value="Unassembled WGS sequence"/>
</dbReference>
<dbReference type="InterPro" id="IPR001130">
    <property type="entry name" value="TatD-like"/>
</dbReference>